<dbReference type="Proteomes" id="UP001497522">
    <property type="component" value="Chromosome 10"/>
</dbReference>
<evidence type="ECO:0000256" key="1">
    <source>
        <dbReference type="SAM" id="MobiDB-lite"/>
    </source>
</evidence>
<reference evidence="2" key="1">
    <citation type="submission" date="2024-03" db="EMBL/GenBank/DDBJ databases">
        <authorList>
            <consortium name="ELIXIR-Norway"/>
            <consortium name="Elixir Norway"/>
        </authorList>
    </citation>
    <scope>NUCLEOTIDE SEQUENCE</scope>
</reference>
<dbReference type="EMBL" id="OZ023711">
    <property type="protein sequence ID" value="CAK9859119.1"/>
    <property type="molecule type" value="Genomic_DNA"/>
</dbReference>
<proteinExistence type="predicted"/>
<keyword evidence="3" id="KW-1185">Reference proteome</keyword>
<name>A0ABP1A9B2_9BRYO</name>
<gene>
    <name evidence="2" type="ORF">CSSPJE1EN2_LOCUS2114</name>
</gene>
<feature type="region of interest" description="Disordered" evidence="1">
    <location>
        <begin position="18"/>
        <end position="38"/>
    </location>
</feature>
<organism evidence="2 3">
    <name type="scientific">Sphagnum jensenii</name>
    <dbReference type="NCBI Taxonomy" id="128206"/>
    <lineage>
        <taxon>Eukaryota</taxon>
        <taxon>Viridiplantae</taxon>
        <taxon>Streptophyta</taxon>
        <taxon>Embryophyta</taxon>
        <taxon>Bryophyta</taxon>
        <taxon>Sphagnophytina</taxon>
        <taxon>Sphagnopsida</taxon>
        <taxon>Sphagnales</taxon>
        <taxon>Sphagnaceae</taxon>
        <taxon>Sphagnum</taxon>
    </lineage>
</organism>
<evidence type="ECO:0000313" key="2">
    <source>
        <dbReference type="EMBL" id="CAK9859119.1"/>
    </source>
</evidence>
<sequence>MLFQELLDSFLPLQEKESLDKSLDNQESSKDSCHRKSATAAMEQRFDAQQTADYAPVQEWALVIVQVEEESLVEEVKQSGGA</sequence>
<accession>A0ABP1A9B2</accession>
<evidence type="ECO:0000313" key="3">
    <source>
        <dbReference type="Proteomes" id="UP001497522"/>
    </source>
</evidence>
<protein>
    <submittedName>
        <fullName evidence="2">Uncharacterized protein</fullName>
    </submittedName>
</protein>
<feature type="compositionally biased region" description="Basic and acidic residues" evidence="1">
    <location>
        <begin position="18"/>
        <end position="34"/>
    </location>
</feature>